<dbReference type="InterPro" id="IPR038534">
    <property type="entry name" value="Rtr1/RPAP2_sf"/>
</dbReference>
<comment type="subcellular location">
    <subcellularLocation>
        <location evidence="1 12">Nucleus</location>
    </subcellularLocation>
</comment>
<dbReference type="PROSITE" id="PS51479">
    <property type="entry name" value="ZF_RTR1"/>
    <property type="match status" value="1"/>
</dbReference>
<dbReference type="WBParaSite" id="SRAE_1000221600.1">
    <property type="protein sequence ID" value="SRAE_1000221600.1"/>
    <property type="gene ID" value="WBGene00258830"/>
</dbReference>
<dbReference type="CTD" id="36376325"/>
<dbReference type="EC" id="3.1.3.16" evidence="12"/>
<dbReference type="GO" id="GO:0043175">
    <property type="term" value="F:RNA polymerase core enzyme binding"/>
    <property type="evidence" value="ECO:0007669"/>
    <property type="project" value="UniProtKB-UniRule"/>
</dbReference>
<accession>A0A090L8W6</accession>
<comment type="catalytic activity">
    <reaction evidence="9 12">
        <text>O-phospho-L-seryl-[protein] + H2O = L-seryl-[protein] + phosphate</text>
        <dbReference type="Rhea" id="RHEA:20629"/>
        <dbReference type="Rhea" id="RHEA-COMP:9863"/>
        <dbReference type="Rhea" id="RHEA-COMP:11604"/>
        <dbReference type="ChEBI" id="CHEBI:15377"/>
        <dbReference type="ChEBI" id="CHEBI:29999"/>
        <dbReference type="ChEBI" id="CHEBI:43474"/>
        <dbReference type="ChEBI" id="CHEBI:83421"/>
        <dbReference type="EC" id="3.1.3.16"/>
    </reaction>
</comment>
<evidence type="ECO:0000313" key="17">
    <source>
        <dbReference type="WormBase" id="SRAE_1000221600"/>
    </source>
</evidence>
<dbReference type="InterPro" id="IPR039693">
    <property type="entry name" value="Rtr1/RPAP2"/>
</dbReference>
<sequence>MENMNIDEILNKLPCNVRESARKILEQKKEEKLLRDKVHKHVCNLIEPVNINEIEKILNELDKTTWTNIVEERAISLLCGLPTCSNSIDEPKKQKYIIDFEDMTIHENDSEKLKFCSKDCWKSSNYLKSQLFDQPLWLRSTKLVKKFNLSGLSKQNL</sequence>
<keyword evidence="6 12" id="KW-0862">Zinc</keyword>
<dbReference type="OrthoDB" id="2590500at2759"/>
<dbReference type="InterPro" id="IPR007308">
    <property type="entry name" value="Rtr1/RPAP2_dom"/>
</dbReference>
<evidence type="ECO:0000256" key="10">
    <source>
        <dbReference type="ARBA" id="ARBA00048336"/>
    </source>
</evidence>
<dbReference type="WormBase" id="SRAE_1000221600">
    <property type="protein sequence ID" value="SRP03295"/>
    <property type="gene ID" value="WBGene00258830"/>
</dbReference>
<evidence type="ECO:0000256" key="4">
    <source>
        <dbReference type="ARBA" id="ARBA00022771"/>
    </source>
</evidence>
<dbReference type="OMA" id="HINKLCG"/>
<organism evidence="14">
    <name type="scientific">Strongyloides ratti</name>
    <name type="common">Parasitic roundworm</name>
    <dbReference type="NCBI Taxonomy" id="34506"/>
    <lineage>
        <taxon>Eukaryota</taxon>
        <taxon>Metazoa</taxon>
        <taxon>Ecdysozoa</taxon>
        <taxon>Nematoda</taxon>
        <taxon>Chromadorea</taxon>
        <taxon>Rhabditida</taxon>
        <taxon>Tylenchina</taxon>
        <taxon>Panagrolaimomorpha</taxon>
        <taxon>Strongyloidoidea</taxon>
        <taxon>Strongyloididae</taxon>
        <taxon>Strongyloides</taxon>
    </lineage>
</organism>
<keyword evidence="8 12" id="KW-0539">Nucleus</keyword>
<evidence type="ECO:0000313" key="16">
    <source>
        <dbReference type="WBParaSite" id="SRAE_1000221600.1"/>
    </source>
</evidence>
<dbReference type="Gene3D" id="1.25.40.820">
    <property type="match status" value="1"/>
</dbReference>
<dbReference type="RefSeq" id="XP_024503161.1">
    <property type="nucleotide sequence ID" value="XM_024649267.1"/>
</dbReference>
<evidence type="ECO:0000256" key="2">
    <source>
        <dbReference type="ARBA" id="ARBA00005676"/>
    </source>
</evidence>
<evidence type="ECO:0000256" key="6">
    <source>
        <dbReference type="ARBA" id="ARBA00022833"/>
    </source>
</evidence>
<dbReference type="AlphaFoldDB" id="A0A090L8W6"/>
<dbReference type="GO" id="GO:0005634">
    <property type="term" value="C:nucleus"/>
    <property type="evidence" value="ECO:0007669"/>
    <property type="project" value="UniProtKB-SubCell"/>
</dbReference>
<reference evidence="14 15" key="1">
    <citation type="submission" date="2014-09" db="EMBL/GenBank/DDBJ databases">
        <authorList>
            <person name="Martin A.A."/>
        </authorList>
    </citation>
    <scope>NUCLEOTIDE SEQUENCE</scope>
    <source>
        <strain evidence="15">ED321</strain>
        <strain evidence="14">ED321 Heterogonic</strain>
    </source>
</reference>
<keyword evidence="7 12" id="KW-0904">Protein phosphatase</keyword>
<keyword evidence="3 12" id="KW-0479">Metal-binding</keyword>
<protein>
    <recommendedName>
        <fullName evidence="12">RNA polymerase II subunit B1 CTD phosphatase RPAP2 homolog</fullName>
        <ecNumber evidence="12">3.1.3.16</ecNumber>
    </recommendedName>
</protein>
<name>A0A090L8W6_STRRB</name>
<dbReference type="STRING" id="34506.A0A090L8W6"/>
<keyword evidence="5 12" id="KW-0378">Hydrolase</keyword>
<proteinExistence type="inferred from homology"/>
<reference evidence="16" key="2">
    <citation type="submission" date="2020-12" db="UniProtKB">
        <authorList>
            <consortium name="WormBaseParasite"/>
        </authorList>
    </citation>
    <scope>IDENTIFICATION</scope>
</reference>
<keyword evidence="4 12" id="KW-0863">Zinc-finger</keyword>
<evidence type="ECO:0000256" key="7">
    <source>
        <dbReference type="ARBA" id="ARBA00022912"/>
    </source>
</evidence>
<dbReference type="PANTHER" id="PTHR14732:SF0">
    <property type="entry name" value="RNA POLYMERASE II SUBUNIT B1 CTD PHOSPHATASE RPAP2-RELATED"/>
    <property type="match status" value="1"/>
</dbReference>
<dbReference type="GO" id="GO:0005737">
    <property type="term" value="C:cytoplasm"/>
    <property type="evidence" value="ECO:0007669"/>
    <property type="project" value="TreeGrafter"/>
</dbReference>
<gene>
    <name evidence="14 16 17" type="ORF">SRAE_1000221600</name>
</gene>
<comment type="similarity">
    <text evidence="2 11 12">Belongs to the RPAP2 family.</text>
</comment>
<comment type="function">
    <text evidence="12">Putative RNA polymerase II subunit B1 C-terminal domain (CTD) phosphatase involved in RNA polymerase II transcription regulation.</text>
</comment>
<evidence type="ECO:0000256" key="5">
    <source>
        <dbReference type="ARBA" id="ARBA00022801"/>
    </source>
</evidence>
<evidence type="ECO:0000256" key="9">
    <source>
        <dbReference type="ARBA" id="ARBA00047761"/>
    </source>
</evidence>
<evidence type="ECO:0000313" key="14">
    <source>
        <dbReference type="EMBL" id="CEF63960.1"/>
    </source>
</evidence>
<comment type="catalytic activity">
    <reaction evidence="10 12">
        <text>O-phospho-L-threonyl-[protein] + H2O = L-threonyl-[protein] + phosphate</text>
        <dbReference type="Rhea" id="RHEA:47004"/>
        <dbReference type="Rhea" id="RHEA-COMP:11060"/>
        <dbReference type="Rhea" id="RHEA-COMP:11605"/>
        <dbReference type="ChEBI" id="CHEBI:15377"/>
        <dbReference type="ChEBI" id="CHEBI:30013"/>
        <dbReference type="ChEBI" id="CHEBI:43474"/>
        <dbReference type="ChEBI" id="CHEBI:61977"/>
        <dbReference type="EC" id="3.1.3.16"/>
    </reaction>
</comment>
<evidence type="ECO:0000256" key="12">
    <source>
        <dbReference type="RuleBase" id="RU367080"/>
    </source>
</evidence>
<evidence type="ECO:0000259" key="13">
    <source>
        <dbReference type="PROSITE" id="PS51479"/>
    </source>
</evidence>
<evidence type="ECO:0000256" key="11">
    <source>
        <dbReference type="PROSITE-ProRule" id="PRU00812"/>
    </source>
</evidence>
<dbReference type="EMBL" id="LN609528">
    <property type="protein sequence ID" value="CEF63960.1"/>
    <property type="molecule type" value="Genomic_DNA"/>
</dbReference>
<dbReference type="PANTHER" id="PTHR14732">
    <property type="entry name" value="RNA POLYMERASE II SUBUNIT B1 CTD PHOSPHATASE RPAP2-RELATED"/>
    <property type="match status" value="1"/>
</dbReference>
<dbReference type="Proteomes" id="UP000035682">
    <property type="component" value="Unplaced"/>
</dbReference>
<evidence type="ECO:0000256" key="3">
    <source>
        <dbReference type="ARBA" id="ARBA00022723"/>
    </source>
</evidence>
<dbReference type="GeneID" id="36376325"/>
<feature type="domain" description="RTR1-type" evidence="13">
    <location>
        <begin position="56"/>
        <end position="140"/>
    </location>
</feature>
<keyword evidence="15" id="KW-1185">Reference proteome</keyword>
<evidence type="ECO:0000256" key="1">
    <source>
        <dbReference type="ARBA" id="ARBA00004123"/>
    </source>
</evidence>
<evidence type="ECO:0000313" key="15">
    <source>
        <dbReference type="Proteomes" id="UP000035682"/>
    </source>
</evidence>
<dbReference type="GO" id="GO:0008270">
    <property type="term" value="F:zinc ion binding"/>
    <property type="evidence" value="ECO:0007669"/>
    <property type="project" value="UniProtKB-KW"/>
</dbReference>
<evidence type="ECO:0000256" key="8">
    <source>
        <dbReference type="ARBA" id="ARBA00023242"/>
    </source>
</evidence>
<dbReference type="Pfam" id="PF04181">
    <property type="entry name" value="RPAP2_Rtr1"/>
    <property type="match status" value="1"/>
</dbReference>
<dbReference type="GO" id="GO:0008420">
    <property type="term" value="F:RNA polymerase II CTD heptapeptide repeat phosphatase activity"/>
    <property type="evidence" value="ECO:0007669"/>
    <property type="project" value="UniProtKB-UniRule"/>
</dbReference>